<sequence length="885" mass="99071">MKFSGAFLTTALLCLATLHAAEVAQPANPAPKTTAELVAELASEDYHTREEATLALWKLGFTAMDELKQAAQSDDPEVAFRAQKVLRKIQLLITPDTDPEVEKLAEEYATARPARKIGILQAMTQMRALGQVLRLFAAETDPSVRIEMESDRSFNIHNIALYAAREKIVGGDTEGARTLLELAPANASGLLALAEFFRAQGTLGAELEKAKTSTAKGKDAWLFALYRASGDLESALRQAGQVEEPTLGATLAALHGDPVPLLELQMRNSDIQDNSRTYLKLAIQRWTQGSLSDEDLLPLTRQIQGNENWVEDGTAQALYQLARPDLVLSELRIKRPAIAAEYYISKEDIPEALKCLGIDPDQPDLVSALQDAYKKYQSREQFEQADSGDLYQLDILLSLMATHGLSGEIAQALDPIMEKIASGEDGEILKEISYFHDRGLLSYDRKLTMDWAGDDAQRWKECYTVILGNEPQWDDILDWMATVAPESSAADRYDGIMSLQSGISYDVPEAANCRELWMGRFWKAIGDTPEPRRQKLLDNITFLILKKPVLGEVLRLMDQEPAVFDRSPIESFRPSILIMANRWQELADFYLEQIQTDEGKLNPIMHAYAASALRRVGKDQEAAEQDQWVDRLALGQNTGIARAYDDLGDYTHSKVWWDRAAMECSDNLIEVRLVFTSLLDTVTDTGDWKRAAALAEFIASQSTAYLAITNTENLSYRLRADVYKALDLLPTDREKALKMLDDCHKLMPTAGSLADYFFPAIRAAGLTQESDAWFEESWKRFAPIIKKYPNAHNSLNTIGWMAARAKSHLDEAEQLENQSLANAPENPAYMDTMAEIQFAKGDRKAAVEWSAKSNQFILGENFQGSIGYTDIRRQYYRFLEGPFPK</sequence>
<accession>A0A934VU03</accession>
<dbReference type="Gene3D" id="1.25.10.10">
    <property type="entry name" value="Leucine-rich Repeat Variant"/>
    <property type="match status" value="1"/>
</dbReference>
<organism evidence="2 3">
    <name type="scientific">Luteolibacter pohnpeiensis</name>
    <dbReference type="NCBI Taxonomy" id="454153"/>
    <lineage>
        <taxon>Bacteria</taxon>
        <taxon>Pseudomonadati</taxon>
        <taxon>Verrucomicrobiota</taxon>
        <taxon>Verrucomicrobiia</taxon>
        <taxon>Verrucomicrobiales</taxon>
        <taxon>Verrucomicrobiaceae</taxon>
        <taxon>Luteolibacter</taxon>
    </lineage>
</organism>
<reference evidence="2" key="1">
    <citation type="submission" date="2021-01" db="EMBL/GenBank/DDBJ databases">
        <title>Modified the classification status of verrucomicrobia.</title>
        <authorList>
            <person name="Feng X."/>
        </authorList>
    </citation>
    <scope>NUCLEOTIDE SEQUENCE</scope>
    <source>
        <strain evidence="2">KCTC 22041</strain>
    </source>
</reference>
<evidence type="ECO:0000256" key="1">
    <source>
        <dbReference type="SAM" id="SignalP"/>
    </source>
</evidence>
<evidence type="ECO:0000313" key="3">
    <source>
        <dbReference type="Proteomes" id="UP000603141"/>
    </source>
</evidence>
<dbReference type="SUPFAM" id="SSF48452">
    <property type="entry name" value="TPR-like"/>
    <property type="match status" value="1"/>
</dbReference>
<dbReference type="InterPro" id="IPR011990">
    <property type="entry name" value="TPR-like_helical_dom_sf"/>
</dbReference>
<gene>
    <name evidence="2" type="ORF">JIN85_06325</name>
</gene>
<evidence type="ECO:0000313" key="2">
    <source>
        <dbReference type="EMBL" id="MBK1882022.1"/>
    </source>
</evidence>
<dbReference type="AlphaFoldDB" id="A0A934VU03"/>
<protein>
    <recommendedName>
        <fullName evidence="4">Tetratricopeptide repeat protein</fullName>
    </recommendedName>
</protein>
<keyword evidence="3" id="KW-1185">Reference proteome</keyword>
<dbReference type="RefSeq" id="WP_200268752.1">
    <property type="nucleotide sequence ID" value="NZ_JAENIJ010000007.1"/>
</dbReference>
<dbReference type="Proteomes" id="UP000603141">
    <property type="component" value="Unassembled WGS sequence"/>
</dbReference>
<feature type="signal peptide" evidence="1">
    <location>
        <begin position="1"/>
        <end position="20"/>
    </location>
</feature>
<keyword evidence="1" id="KW-0732">Signal</keyword>
<dbReference type="EMBL" id="JAENIJ010000007">
    <property type="protein sequence ID" value="MBK1882022.1"/>
    <property type="molecule type" value="Genomic_DNA"/>
</dbReference>
<feature type="chain" id="PRO_5037988371" description="Tetratricopeptide repeat protein" evidence="1">
    <location>
        <begin position="21"/>
        <end position="885"/>
    </location>
</feature>
<dbReference type="Gene3D" id="1.25.40.10">
    <property type="entry name" value="Tetratricopeptide repeat domain"/>
    <property type="match status" value="1"/>
</dbReference>
<evidence type="ECO:0008006" key="4">
    <source>
        <dbReference type="Google" id="ProtNLM"/>
    </source>
</evidence>
<proteinExistence type="predicted"/>
<name>A0A934VU03_9BACT</name>
<comment type="caution">
    <text evidence="2">The sequence shown here is derived from an EMBL/GenBank/DDBJ whole genome shotgun (WGS) entry which is preliminary data.</text>
</comment>
<dbReference type="InterPro" id="IPR011989">
    <property type="entry name" value="ARM-like"/>
</dbReference>